<evidence type="ECO:0000313" key="2">
    <source>
        <dbReference type="EMBL" id="KAL3811130.1"/>
    </source>
</evidence>
<evidence type="ECO:0000256" key="1">
    <source>
        <dbReference type="SAM" id="MobiDB-lite"/>
    </source>
</evidence>
<dbReference type="EMBL" id="JALLPB020000278">
    <property type="protein sequence ID" value="KAL3811130.1"/>
    <property type="molecule type" value="Genomic_DNA"/>
</dbReference>
<proteinExistence type="predicted"/>
<keyword evidence="3" id="KW-1185">Reference proteome</keyword>
<reference evidence="2 3" key="1">
    <citation type="submission" date="2024-10" db="EMBL/GenBank/DDBJ databases">
        <title>Updated reference genomes for cyclostephanoid diatoms.</title>
        <authorList>
            <person name="Roberts W.R."/>
            <person name="Alverson A.J."/>
        </authorList>
    </citation>
    <scope>NUCLEOTIDE SEQUENCE [LARGE SCALE GENOMIC DNA]</scope>
    <source>
        <strain evidence="2 3">AJA228-03</strain>
    </source>
</reference>
<dbReference type="AlphaFoldDB" id="A0ABD3RDL9"/>
<feature type="region of interest" description="Disordered" evidence="1">
    <location>
        <begin position="69"/>
        <end position="118"/>
    </location>
</feature>
<dbReference type="Proteomes" id="UP001530377">
    <property type="component" value="Unassembled WGS sequence"/>
</dbReference>
<comment type="caution">
    <text evidence="2">The sequence shown here is derived from an EMBL/GenBank/DDBJ whole genome shotgun (WGS) entry which is preliminary data.</text>
</comment>
<feature type="region of interest" description="Disordered" evidence="1">
    <location>
        <begin position="1"/>
        <end position="52"/>
    </location>
</feature>
<protein>
    <submittedName>
        <fullName evidence="2">Uncharacterized protein</fullName>
    </submittedName>
</protein>
<sequence>MICASAMTTANDDACTRRSKKRTRPSSIDDGEVHGDNRARRRHASSTPRPLPLIATCALDRRDVRANQQRMRSASNMVGGGETRTIDHDAGDSPRTIGHSTPRGFGLSTQNTSPSRGTNNQMADMACVQPGGTLHRGQSHPTTAMLNPQYLLGMTPHELLNYAVLVNILEKSISEGNVVTSNLAYNCSRASMMPGGNFMLGGEAASSMHQLREDPPHLHTQAHQSIFGPLVGGYPRQRRYADSRPLVRPDWARETGPHNAVLEGNRYHSCIVGHPITPADNQQQHDQQLNSRLYPAITHPHANDLNSQRQHMSPLINEEPRKDHVDETNTQYMSAIATTRSGTAPTPPGHTFQAHRLTPNGRCVSLWTPEDDKRLSTQQCWLRKQIETFPASARDVGARGRNRLLDIGQVGIRCIHCKNLPQEGRGKGSSYFPASIKSIYQSAQNLLSFHFKEDTRDASAICPQMNPKSGKSRAGSGKAYWEAIAASRTGLIDTTVGIRYRDDVPNYRPFESIALGGGELDENDATISCFPKSSVLTHIEDKGKVTDFCFILMSQFLPYRSQVSISTKEMMEWDSDLESEESIQSIGIVCRFCRGVSNDGKRSKGIFLSSKADTMMRNKNLARIYNHLLTCCGPDDVKTKLKQAKNIHLPQSDRLRKGWKKQFFECVCERLMQTLDEDGGSD</sequence>
<accession>A0ABD3RDL9</accession>
<evidence type="ECO:0000313" key="3">
    <source>
        <dbReference type="Proteomes" id="UP001530377"/>
    </source>
</evidence>
<feature type="compositionally biased region" description="Polar residues" evidence="1">
    <location>
        <begin position="107"/>
        <end position="118"/>
    </location>
</feature>
<feature type="compositionally biased region" description="Polar residues" evidence="1">
    <location>
        <begin position="1"/>
        <end position="11"/>
    </location>
</feature>
<organism evidence="2 3">
    <name type="scientific">Cyclostephanos tholiformis</name>
    <dbReference type="NCBI Taxonomy" id="382380"/>
    <lineage>
        <taxon>Eukaryota</taxon>
        <taxon>Sar</taxon>
        <taxon>Stramenopiles</taxon>
        <taxon>Ochrophyta</taxon>
        <taxon>Bacillariophyta</taxon>
        <taxon>Coscinodiscophyceae</taxon>
        <taxon>Thalassiosirophycidae</taxon>
        <taxon>Stephanodiscales</taxon>
        <taxon>Stephanodiscaceae</taxon>
        <taxon>Cyclostephanos</taxon>
    </lineage>
</organism>
<name>A0ABD3RDL9_9STRA</name>
<gene>
    <name evidence="2" type="ORF">ACHAXA_005941</name>
</gene>